<feature type="region of interest" description="Disordered" evidence="1">
    <location>
        <begin position="182"/>
        <end position="212"/>
    </location>
</feature>
<sequence length="212" mass="24495">MCHVDDQLSCFRSTSPQAPRSPKAGERHTNLSKSVDRYVEYRKPAGRARYSQGPSRKGGAGRSTDDKKMTASDSRSAHTRREQAALEELRRESAERHATLQEEIDRLKHDKEQNELRLQQLHKEELELAEKAWGEQEKVAKEREEKLSHEVLNLKMELSKQCDKLQDNYNVVLSLQEQLARMQQEQLRQQAKEKRQNSARQKSPASSVCSVM</sequence>
<dbReference type="EMBL" id="MU825397">
    <property type="protein sequence ID" value="KAJ7394175.1"/>
    <property type="molecule type" value="Genomic_DNA"/>
</dbReference>
<evidence type="ECO:0000313" key="2">
    <source>
        <dbReference type="EMBL" id="KAJ7394175.1"/>
    </source>
</evidence>
<dbReference type="OrthoDB" id="10195151at2759"/>
<dbReference type="Proteomes" id="UP001163046">
    <property type="component" value="Unassembled WGS sequence"/>
</dbReference>
<keyword evidence="3" id="KW-1185">Reference proteome</keyword>
<comment type="caution">
    <text evidence="2">The sequence shown here is derived from an EMBL/GenBank/DDBJ whole genome shotgun (WGS) entry which is preliminary data.</text>
</comment>
<reference evidence="2" key="1">
    <citation type="submission" date="2023-01" db="EMBL/GenBank/DDBJ databases">
        <title>Genome assembly of the deep-sea coral Lophelia pertusa.</title>
        <authorList>
            <person name="Herrera S."/>
            <person name="Cordes E."/>
        </authorList>
    </citation>
    <scope>NUCLEOTIDE SEQUENCE</scope>
    <source>
        <strain evidence="2">USNM1676648</strain>
        <tissue evidence="2">Polyp</tissue>
    </source>
</reference>
<protein>
    <submittedName>
        <fullName evidence="2">Uncharacterized protein</fullName>
    </submittedName>
</protein>
<name>A0A9X0A723_9CNID</name>
<evidence type="ECO:0000256" key="1">
    <source>
        <dbReference type="SAM" id="MobiDB-lite"/>
    </source>
</evidence>
<proteinExistence type="predicted"/>
<feature type="compositionally biased region" description="Polar residues" evidence="1">
    <location>
        <begin position="198"/>
        <end position="212"/>
    </location>
</feature>
<gene>
    <name evidence="2" type="ORF">OS493_003855</name>
</gene>
<feature type="compositionally biased region" description="Basic and acidic residues" evidence="1">
    <location>
        <begin position="23"/>
        <end position="43"/>
    </location>
</feature>
<feature type="compositionally biased region" description="Basic and acidic residues" evidence="1">
    <location>
        <begin position="63"/>
        <end position="112"/>
    </location>
</feature>
<organism evidence="2 3">
    <name type="scientific">Desmophyllum pertusum</name>
    <dbReference type="NCBI Taxonomy" id="174260"/>
    <lineage>
        <taxon>Eukaryota</taxon>
        <taxon>Metazoa</taxon>
        <taxon>Cnidaria</taxon>
        <taxon>Anthozoa</taxon>
        <taxon>Hexacorallia</taxon>
        <taxon>Scleractinia</taxon>
        <taxon>Caryophylliina</taxon>
        <taxon>Caryophylliidae</taxon>
        <taxon>Desmophyllum</taxon>
    </lineage>
</organism>
<dbReference type="AlphaFoldDB" id="A0A9X0A723"/>
<feature type="region of interest" description="Disordered" evidence="1">
    <location>
        <begin position="1"/>
        <end position="112"/>
    </location>
</feature>
<accession>A0A9X0A723</accession>
<evidence type="ECO:0000313" key="3">
    <source>
        <dbReference type="Proteomes" id="UP001163046"/>
    </source>
</evidence>